<dbReference type="Pfam" id="PF13185">
    <property type="entry name" value="GAF_2"/>
    <property type="match status" value="1"/>
</dbReference>
<evidence type="ECO:0000259" key="6">
    <source>
        <dbReference type="PROSITE" id="PS50109"/>
    </source>
</evidence>
<gene>
    <name evidence="8" type="ORF">DES52_12718</name>
</gene>
<keyword evidence="3" id="KW-0808">Transferase</keyword>
<dbReference type="InterPro" id="IPR004358">
    <property type="entry name" value="Sig_transdc_His_kin-like_C"/>
</dbReference>
<dbReference type="Proteomes" id="UP000248326">
    <property type="component" value="Unassembled WGS sequence"/>
</dbReference>
<dbReference type="GO" id="GO:0030295">
    <property type="term" value="F:protein kinase activator activity"/>
    <property type="evidence" value="ECO:0007669"/>
    <property type="project" value="TreeGrafter"/>
</dbReference>
<name>A0A318S5G7_9DEIO</name>
<dbReference type="OrthoDB" id="63160at2"/>
<dbReference type="PANTHER" id="PTHR42878">
    <property type="entry name" value="TWO-COMPONENT HISTIDINE KINASE"/>
    <property type="match status" value="1"/>
</dbReference>
<dbReference type="PROSITE" id="PS50109">
    <property type="entry name" value="HIS_KIN"/>
    <property type="match status" value="1"/>
</dbReference>
<keyword evidence="4" id="KW-0418">Kinase</keyword>
<dbReference type="PANTHER" id="PTHR42878:SF15">
    <property type="entry name" value="BACTERIOPHYTOCHROME"/>
    <property type="match status" value="1"/>
</dbReference>
<protein>
    <recommendedName>
        <fullName evidence="2">histidine kinase</fullName>
        <ecNumber evidence="2">2.7.13.3</ecNumber>
    </recommendedName>
</protein>
<dbReference type="Pfam" id="PF08448">
    <property type="entry name" value="PAS_4"/>
    <property type="match status" value="1"/>
</dbReference>
<dbReference type="InterPro" id="IPR005467">
    <property type="entry name" value="His_kinase_dom"/>
</dbReference>
<dbReference type="InterPro" id="IPR036890">
    <property type="entry name" value="HATPase_C_sf"/>
</dbReference>
<accession>A0A318S5G7</accession>
<dbReference type="EMBL" id="QJSX01000027">
    <property type="protein sequence ID" value="PYE48684.1"/>
    <property type="molecule type" value="Genomic_DNA"/>
</dbReference>
<comment type="caution">
    <text evidence="8">The sequence shown here is derived from an EMBL/GenBank/DDBJ whole genome shotgun (WGS) entry which is preliminary data.</text>
</comment>
<dbReference type="PROSITE" id="PS50112">
    <property type="entry name" value="PAS"/>
    <property type="match status" value="1"/>
</dbReference>
<sequence>MVPDPRALLEAVREVIVHLDAAERITYVNAEGADFLGLDPNDLTGRSLWDVVPEAASSPIEIAVREAARSGAPRSFEGRDRVSGRWLDVAAYPTTNGVLLRVRDIHEQKSTEERAHRLGAVTEALAGAATTAEIVDVLLAAALPATLAEAGAVLRALPDGSVRLLGQYGYPDDVASLFEHSRPAEPSPLTDALRERMGVYLAHEEVATRYPNLANDEIARRPAFHVVVPLVTSSDAMGAWQLTFPASTKLTESDRAFVETLARLAALALARGLLHDAMEDTIAARTKAVATQAAEMRAYADAVTRDLLPPVRRIRSFTELVVRRVGDELPEREARYLEYVRAESERATHLLTALATFVTSGQDSLQRTNVPLGRLAVDVRADLAPLVGSRSVAWTFRDLPTVRGDATLLRQVFAALLSNALKFTETRSVALIEVGAERRDDTWHVSVNDNGVGFPTAHLDALSSANGDLPSSSLGVGLATVRRIVVKHGGIVWAENLPEGGATVHFTLPDEPRNG</sequence>
<dbReference type="GO" id="GO:0016020">
    <property type="term" value="C:membrane"/>
    <property type="evidence" value="ECO:0007669"/>
    <property type="project" value="UniProtKB-SubCell"/>
</dbReference>
<evidence type="ECO:0000256" key="2">
    <source>
        <dbReference type="ARBA" id="ARBA00012438"/>
    </source>
</evidence>
<dbReference type="SMART" id="SM00091">
    <property type="entry name" value="PAS"/>
    <property type="match status" value="1"/>
</dbReference>
<dbReference type="InterPro" id="IPR013656">
    <property type="entry name" value="PAS_4"/>
</dbReference>
<dbReference type="SUPFAM" id="SSF47384">
    <property type="entry name" value="Homodimeric domain of signal transducing histidine kinase"/>
    <property type="match status" value="1"/>
</dbReference>
<dbReference type="EC" id="2.7.13.3" evidence="2"/>
<dbReference type="CDD" id="cd00130">
    <property type="entry name" value="PAS"/>
    <property type="match status" value="1"/>
</dbReference>
<reference evidence="8 9" key="1">
    <citation type="submission" date="2018-06" db="EMBL/GenBank/DDBJ databases">
        <title>Genomic Encyclopedia of Type Strains, Phase IV (KMG-IV): sequencing the most valuable type-strain genomes for metagenomic binning, comparative biology and taxonomic classification.</title>
        <authorList>
            <person name="Goeker M."/>
        </authorList>
    </citation>
    <scope>NUCLEOTIDE SEQUENCE [LARGE SCALE GENOMIC DNA]</scope>
    <source>
        <strain evidence="8 9">DSM 18048</strain>
    </source>
</reference>
<dbReference type="Gene3D" id="3.30.565.10">
    <property type="entry name" value="Histidine kinase-like ATPase, C-terminal domain"/>
    <property type="match status" value="1"/>
</dbReference>
<dbReference type="InterPro" id="IPR036097">
    <property type="entry name" value="HisK_dim/P_sf"/>
</dbReference>
<dbReference type="GO" id="GO:0007234">
    <property type="term" value="P:osmosensory signaling via phosphorelay pathway"/>
    <property type="evidence" value="ECO:0007669"/>
    <property type="project" value="TreeGrafter"/>
</dbReference>
<dbReference type="NCBIfam" id="TIGR00229">
    <property type="entry name" value="sensory_box"/>
    <property type="match status" value="1"/>
</dbReference>
<dbReference type="SMART" id="SM00387">
    <property type="entry name" value="HATPase_c"/>
    <property type="match status" value="1"/>
</dbReference>
<dbReference type="InterPro" id="IPR003018">
    <property type="entry name" value="GAF"/>
</dbReference>
<evidence type="ECO:0000256" key="5">
    <source>
        <dbReference type="ARBA" id="ARBA00023136"/>
    </source>
</evidence>
<dbReference type="InterPro" id="IPR000014">
    <property type="entry name" value="PAS"/>
</dbReference>
<evidence type="ECO:0000256" key="4">
    <source>
        <dbReference type="ARBA" id="ARBA00022777"/>
    </source>
</evidence>
<dbReference type="Gene3D" id="3.30.450.40">
    <property type="match status" value="1"/>
</dbReference>
<dbReference type="InterPro" id="IPR050351">
    <property type="entry name" value="BphY/WalK/GraS-like"/>
</dbReference>
<dbReference type="InterPro" id="IPR035965">
    <property type="entry name" value="PAS-like_dom_sf"/>
</dbReference>
<organism evidence="8 9">
    <name type="scientific">Deinococcus yavapaiensis KR-236</name>
    <dbReference type="NCBI Taxonomy" id="694435"/>
    <lineage>
        <taxon>Bacteria</taxon>
        <taxon>Thermotogati</taxon>
        <taxon>Deinococcota</taxon>
        <taxon>Deinococci</taxon>
        <taxon>Deinococcales</taxon>
        <taxon>Deinococcaceae</taxon>
        <taxon>Deinococcus</taxon>
    </lineage>
</organism>
<proteinExistence type="predicted"/>
<dbReference type="InterPro" id="IPR003594">
    <property type="entry name" value="HATPase_dom"/>
</dbReference>
<evidence type="ECO:0000256" key="3">
    <source>
        <dbReference type="ARBA" id="ARBA00022679"/>
    </source>
</evidence>
<dbReference type="SUPFAM" id="SSF55781">
    <property type="entry name" value="GAF domain-like"/>
    <property type="match status" value="1"/>
</dbReference>
<evidence type="ECO:0000313" key="9">
    <source>
        <dbReference type="Proteomes" id="UP000248326"/>
    </source>
</evidence>
<dbReference type="Pfam" id="PF02518">
    <property type="entry name" value="HATPase_c"/>
    <property type="match status" value="1"/>
</dbReference>
<comment type="catalytic activity">
    <reaction evidence="1">
        <text>ATP + protein L-histidine = ADP + protein N-phospho-L-histidine.</text>
        <dbReference type="EC" id="2.7.13.3"/>
    </reaction>
</comment>
<evidence type="ECO:0000313" key="8">
    <source>
        <dbReference type="EMBL" id="PYE48684.1"/>
    </source>
</evidence>
<keyword evidence="5" id="KW-0472">Membrane</keyword>
<feature type="domain" description="Histidine kinase" evidence="6">
    <location>
        <begin position="302"/>
        <end position="512"/>
    </location>
</feature>
<evidence type="ECO:0000259" key="7">
    <source>
        <dbReference type="PROSITE" id="PS50112"/>
    </source>
</evidence>
<dbReference type="PRINTS" id="PR00344">
    <property type="entry name" value="BCTRLSENSOR"/>
</dbReference>
<dbReference type="GO" id="GO:0000155">
    <property type="term" value="F:phosphorelay sensor kinase activity"/>
    <property type="evidence" value="ECO:0007669"/>
    <property type="project" value="InterPro"/>
</dbReference>
<feature type="domain" description="PAS" evidence="7">
    <location>
        <begin position="6"/>
        <end position="71"/>
    </location>
</feature>
<dbReference type="SUPFAM" id="SSF55785">
    <property type="entry name" value="PYP-like sensor domain (PAS domain)"/>
    <property type="match status" value="1"/>
</dbReference>
<dbReference type="Gene3D" id="3.30.450.20">
    <property type="entry name" value="PAS domain"/>
    <property type="match status" value="1"/>
</dbReference>
<keyword evidence="9" id="KW-1185">Reference proteome</keyword>
<dbReference type="SUPFAM" id="SSF55874">
    <property type="entry name" value="ATPase domain of HSP90 chaperone/DNA topoisomerase II/histidine kinase"/>
    <property type="match status" value="1"/>
</dbReference>
<dbReference type="GO" id="GO:0000156">
    <property type="term" value="F:phosphorelay response regulator activity"/>
    <property type="evidence" value="ECO:0007669"/>
    <property type="project" value="TreeGrafter"/>
</dbReference>
<dbReference type="InterPro" id="IPR029016">
    <property type="entry name" value="GAF-like_dom_sf"/>
</dbReference>
<dbReference type="RefSeq" id="WP_110888848.1">
    <property type="nucleotide sequence ID" value="NZ_QJSX01000027.1"/>
</dbReference>
<evidence type="ECO:0000256" key="1">
    <source>
        <dbReference type="ARBA" id="ARBA00000085"/>
    </source>
</evidence>
<dbReference type="AlphaFoldDB" id="A0A318S5G7"/>